<feature type="transmembrane region" description="Helical" evidence="1">
    <location>
        <begin position="87"/>
        <end position="109"/>
    </location>
</feature>
<sequence length="746" mass="84764">MNGTWMAWSHHTKDFWKSPRGTVVGIEVLVVGASFILLFMATFGYWRHQSRNFFIQKGVWGAYTLSYSLLSYTLGSMQSSAVKSSMYPIWAASLNILLGCADSITAYSIDDNNQIMTRMYQNSLYYAYAMLLLGAVSPGSDIVTVSYLALIAYWKSKHQLSASRLASISWNLNKTVADYMYQEHAKSGSSYDPTSMKDAAQVIDIERIWLCRDRVLSQELKDTCLSFSLFHLLRRRFFGFACYESSHRKTHDFVFKGLFAKNEVGTIDYNRAFNVIEVELAFMYYFFFTKYAVLYFGSKWWIFWSLSSASLVTFISPWVAQKAMTTISSNMDGSTILLNTTTADAVITVLILASTALLEFVQLLLYWTTIWGRVSFVCQYVCEQAVDARGSYFMRFREMFAKIGVSMSYKHYYRHKIGQYSLVESVRYDPNPSMAGVDVPVLRKYTKFYNLLDSSAFDHNMRRFALSIRKRHGKPVELPAEVKKALFQSLEHTNGKLSNGESSLVSNGAHYLLWACRHDMYSDLSRRWSQENENPTHVILTWHIATCYSEMGTLKCLCPRAGGELKFNTDVATKLSMYCVHLVVSAPKLLPGHHYDTSCVFDAVAMEATQFLPGDKYEAMRRLPESSEMKSIFQKGVRLGKQLEEMEEGARWKVLADFWAEMMLYVAPSDNVKEHIQCLPNGGEFITHIWALLTHAGILKRDQKNVTDIENVGADPAEGSDGAALRFRHASSCPLMLGDKQAATAT</sequence>
<proteinExistence type="predicted"/>
<evidence type="ECO:0000259" key="2">
    <source>
        <dbReference type="Pfam" id="PF13968"/>
    </source>
</evidence>
<dbReference type="AlphaFoldDB" id="A0ABC9CFI5"/>
<keyword evidence="1" id="KW-0472">Membrane</keyword>
<feature type="transmembrane region" description="Helical" evidence="1">
    <location>
        <begin position="341"/>
        <end position="367"/>
    </location>
</feature>
<dbReference type="Pfam" id="PF04578">
    <property type="entry name" value="DUF594"/>
    <property type="match status" value="1"/>
</dbReference>
<keyword evidence="1" id="KW-0812">Transmembrane</keyword>
<evidence type="ECO:0000313" key="4">
    <source>
        <dbReference type="Proteomes" id="UP001497457"/>
    </source>
</evidence>
<dbReference type="InterPro" id="IPR025315">
    <property type="entry name" value="DUF4220"/>
</dbReference>
<feature type="transmembrane region" description="Helical" evidence="1">
    <location>
        <begin position="21"/>
        <end position="46"/>
    </location>
</feature>
<gene>
    <name evidence="3" type="ORF">URODEC1_LOCUS73945</name>
</gene>
<feature type="transmembrane region" description="Helical" evidence="1">
    <location>
        <begin position="271"/>
        <end position="288"/>
    </location>
</feature>
<reference evidence="3 4" key="2">
    <citation type="submission" date="2024-10" db="EMBL/GenBank/DDBJ databases">
        <authorList>
            <person name="Ryan C."/>
        </authorList>
    </citation>
    <scope>NUCLEOTIDE SEQUENCE [LARGE SCALE GENOMIC DNA]</scope>
</reference>
<feature type="transmembrane region" description="Helical" evidence="1">
    <location>
        <begin position="58"/>
        <end position="75"/>
    </location>
</feature>
<feature type="domain" description="DUF4220" evidence="2">
    <location>
        <begin position="60"/>
        <end position="424"/>
    </location>
</feature>
<keyword evidence="1" id="KW-1133">Transmembrane helix</keyword>
<dbReference type="EMBL" id="OZ075139">
    <property type="protein sequence ID" value="CAL5017791.1"/>
    <property type="molecule type" value="Genomic_DNA"/>
</dbReference>
<protein>
    <recommendedName>
        <fullName evidence="2">DUF4220 domain-containing protein</fullName>
    </recommendedName>
</protein>
<keyword evidence="4" id="KW-1185">Reference proteome</keyword>
<dbReference type="PANTHER" id="PTHR31325">
    <property type="entry name" value="OS01G0798800 PROTEIN-RELATED"/>
    <property type="match status" value="1"/>
</dbReference>
<name>A0ABC9CFI5_9POAL</name>
<evidence type="ECO:0000256" key="1">
    <source>
        <dbReference type="SAM" id="Phobius"/>
    </source>
</evidence>
<reference evidence="4" key="1">
    <citation type="submission" date="2024-06" db="EMBL/GenBank/DDBJ databases">
        <authorList>
            <person name="Ryan C."/>
        </authorList>
    </citation>
    <scope>NUCLEOTIDE SEQUENCE [LARGE SCALE GENOMIC DNA]</scope>
</reference>
<feature type="transmembrane region" description="Helical" evidence="1">
    <location>
        <begin position="129"/>
        <end position="154"/>
    </location>
</feature>
<dbReference type="Pfam" id="PF13968">
    <property type="entry name" value="DUF4220"/>
    <property type="match status" value="1"/>
</dbReference>
<dbReference type="Proteomes" id="UP001497457">
    <property type="component" value="Chromosome 29rd"/>
</dbReference>
<accession>A0ABC9CFI5</accession>
<organism evidence="3 4">
    <name type="scientific">Urochloa decumbens</name>
    <dbReference type="NCBI Taxonomy" id="240449"/>
    <lineage>
        <taxon>Eukaryota</taxon>
        <taxon>Viridiplantae</taxon>
        <taxon>Streptophyta</taxon>
        <taxon>Embryophyta</taxon>
        <taxon>Tracheophyta</taxon>
        <taxon>Spermatophyta</taxon>
        <taxon>Magnoliopsida</taxon>
        <taxon>Liliopsida</taxon>
        <taxon>Poales</taxon>
        <taxon>Poaceae</taxon>
        <taxon>PACMAD clade</taxon>
        <taxon>Panicoideae</taxon>
        <taxon>Panicodae</taxon>
        <taxon>Paniceae</taxon>
        <taxon>Melinidinae</taxon>
        <taxon>Urochloa</taxon>
    </lineage>
</organism>
<evidence type="ECO:0000313" key="3">
    <source>
        <dbReference type="EMBL" id="CAL5017791.1"/>
    </source>
</evidence>
<dbReference type="InterPro" id="IPR007658">
    <property type="entry name" value="DUF594"/>
</dbReference>
<feature type="transmembrane region" description="Helical" evidence="1">
    <location>
        <begin position="300"/>
        <end position="320"/>
    </location>
</feature>